<accession>A0ABW6NQP5</accession>
<sequence length="313" mass="34961">MAPLLPGRPRWLIGYVDGHPQVGLHTRLMTEPPTESRYDIAAILRGDIPSPQPRTIDLRAPAPESLYPAVTALLPGYTCVPAGPGATDPAVLTHTVQALHEWAGRHGARSVSFLYVPERHHLLNATLAECGARPVQLYPTCVMPVDFPDIEGYLAQLPRPRRRDLLRLLRRIDESGMTLGEDDLSEVRDEVLELRLGLLRKYHSADDRGAQAATLDRIVEQYPAEDRVVTTVRRDGRIAGFTLSLRHGDSLRSLWCGHEPDAYGTYFVMVFHELVAAALRRGVTSIDYGTLKWREKTSFGCRLEQLAGYTWAL</sequence>
<comment type="caution">
    <text evidence="2">The sequence shown here is derived from an EMBL/GenBank/DDBJ whole genome shotgun (WGS) entry which is preliminary data.</text>
</comment>
<dbReference type="GO" id="GO:0016746">
    <property type="term" value="F:acyltransferase activity"/>
    <property type="evidence" value="ECO:0007669"/>
    <property type="project" value="UniProtKB-KW"/>
</dbReference>
<dbReference type="SUPFAM" id="SSF55729">
    <property type="entry name" value="Acyl-CoA N-acyltransferases (Nat)"/>
    <property type="match status" value="1"/>
</dbReference>
<organism evidence="2 3">
    <name type="scientific">Nocardia africana</name>
    <dbReference type="NCBI Taxonomy" id="134964"/>
    <lineage>
        <taxon>Bacteria</taxon>
        <taxon>Bacillati</taxon>
        <taxon>Actinomycetota</taxon>
        <taxon>Actinomycetes</taxon>
        <taxon>Mycobacteriales</taxon>
        <taxon>Nocardiaceae</taxon>
        <taxon>Nocardia</taxon>
    </lineage>
</organism>
<dbReference type="EMBL" id="JBIALX010000011">
    <property type="protein sequence ID" value="MFF0456631.1"/>
    <property type="molecule type" value="Genomic_DNA"/>
</dbReference>
<reference evidence="2 3" key="1">
    <citation type="submission" date="2024-10" db="EMBL/GenBank/DDBJ databases">
        <title>The Natural Products Discovery Center: Release of the First 8490 Sequenced Strains for Exploring Actinobacteria Biosynthetic Diversity.</title>
        <authorList>
            <person name="Kalkreuter E."/>
            <person name="Kautsar S.A."/>
            <person name="Yang D."/>
            <person name="Bader C.D."/>
            <person name="Teijaro C.N."/>
            <person name="Fluegel L."/>
            <person name="Davis C.M."/>
            <person name="Simpson J.R."/>
            <person name="Lauterbach L."/>
            <person name="Steele A.D."/>
            <person name="Gui C."/>
            <person name="Meng S."/>
            <person name="Li G."/>
            <person name="Viehrig K."/>
            <person name="Ye F."/>
            <person name="Su P."/>
            <person name="Kiefer A.F."/>
            <person name="Nichols A."/>
            <person name="Cepeda A.J."/>
            <person name="Yan W."/>
            <person name="Fan B."/>
            <person name="Jiang Y."/>
            <person name="Adhikari A."/>
            <person name="Zheng C.-J."/>
            <person name="Schuster L."/>
            <person name="Cowan T.M."/>
            <person name="Smanski M.J."/>
            <person name="Chevrette M.G."/>
            <person name="De Carvalho L.P.S."/>
            <person name="Shen B."/>
        </authorList>
    </citation>
    <scope>NUCLEOTIDE SEQUENCE [LARGE SCALE GENOMIC DNA]</scope>
    <source>
        <strain evidence="2 3">NPDC004550</strain>
    </source>
</reference>
<keyword evidence="2" id="KW-0012">Acyltransferase</keyword>
<evidence type="ECO:0000313" key="2">
    <source>
        <dbReference type="EMBL" id="MFF0456631.1"/>
    </source>
</evidence>
<evidence type="ECO:0000313" key="3">
    <source>
        <dbReference type="Proteomes" id="UP001601521"/>
    </source>
</evidence>
<dbReference type="InterPro" id="IPR016181">
    <property type="entry name" value="Acyl_CoA_acyltransferase"/>
</dbReference>
<proteinExistence type="predicted"/>
<dbReference type="Proteomes" id="UP001601521">
    <property type="component" value="Unassembled WGS sequence"/>
</dbReference>
<keyword evidence="3" id="KW-1185">Reference proteome</keyword>
<keyword evidence="2" id="KW-0808">Transferase</keyword>
<dbReference type="InterPro" id="IPR038740">
    <property type="entry name" value="BioF2-like_GNAT_dom"/>
</dbReference>
<name>A0ABW6NQP5_9NOCA</name>
<gene>
    <name evidence="2" type="ORF">ACFYTH_24990</name>
</gene>
<evidence type="ECO:0000259" key="1">
    <source>
        <dbReference type="Pfam" id="PF13480"/>
    </source>
</evidence>
<protein>
    <submittedName>
        <fullName evidence="2">GNAT family N-acetyltransferase</fullName>
        <ecNumber evidence="2">2.3.1.-</ecNumber>
    </submittedName>
</protein>
<dbReference type="Pfam" id="PF13480">
    <property type="entry name" value="Acetyltransf_6"/>
    <property type="match status" value="1"/>
</dbReference>
<dbReference type="RefSeq" id="WP_387253506.1">
    <property type="nucleotide sequence ID" value="NZ_JBIALX010000011.1"/>
</dbReference>
<dbReference type="EC" id="2.3.1.-" evidence="2"/>
<feature type="domain" description="BioF2-like acetyltransferase" evidence="1">
    <location>
        <begin position="161"/>
        <end position="291"/>
    </location>
</feature>